<dbReference type="OrthoDB" id="1731207at2759"/>
<evidence type="ECO:0000313" key="2">
    <source>
        <dbReference type="Proteomes" id="UP000321393"/>
    </source>
</evidence>
<proteinExistence type="predicted"/>
<dbReference type="Proteomes" id="UP000321393">
    <property type="component" value="Unassembled WGS sequence"/>
</dbReference>
<evidence type="ECO:0000313" key="1">
    <source>
        <dbReference type="EMBL" id="KAA0062389.1"/>
    </source>
</evidence>
<sequence length="98" mass="11851">MKIKIAKLSSKFHPLVYGECEGILEMGKEEDVFDCNTFSDNKKMRLAIVEFISHTENWYQDFKFERKRKEEELKDAMRKRYALKHYEIDLKTKLQALR</sequence>
<organism evidence="1 2">
    <name type="scientific">Cucumis melo var. makuwa</name>
    <name type="common">Oriental melon</name>
    <dbReference type="NCBI Taxonomy" id="1194695"/>
    <lineage>
        <taxon>Eukaryota</taxon>
        <taxon>Viridiplantae</taxon>
        <taxon>Streptophyta</taxon>
        <taxon>Embryophyta</taxon>
        <taxon>Tracheophyta</taxon>
        <taxon>Spermatophyta</taxon>
        <taxon>Magnoliopsida</taxon>
        <taxon>eudicotyledons</taxon>
        <taxon>Gunneridae</taxon>
        <taxon>Pentapetalae</taxon>
        <taxon>rosids</taxon>
        <taxon>fabids</taxon>
        <taxon>Cucurbitales</taxon>
        <taxon>Cucurbitaceae</taxon>
        <taxon>Benincaseae</taxon>
        <taxon>Cucumis</taxon>
    </lineage>
</organism>
<gene>
    <name evidence="1" type="ORF">E6C27_scaffold154G001650</name>
</gene>
<dbReference type="AlphaFoldDB" id="A0A5A7V9L3"/>
<dbReference type="EMBL" id="SSTE01004583">
    <property type="protein sequence ID" value="KAA0062389.1"/>
    <property type="molecule type" value="Genomic_DNA"/>
</dbReference>
<accession>A0A5A7V9L3</accession>
<name>A0A5A7V9L3_CUCMM</name>
<comment type="caution">
    <text evidence="1">The sequence shown here is derived from an EMBL/GenBank/DDBJ whole genome shotgun (WGS) entry which is preliminary data.</text>
</comment>
<protein>
    <submittedName>
        <fullName evidence="1">Gag protein</fullName>
    </submittedName>
</protein>
<reference evidence="1 2" key="1">
    <citation type="submission" date="2019-08" db="EMBL/GenBank/DDBJ databases">
        <title>Draft genome sequences of two oriental melons (Cucumis melo L. var makuwa).</title>
        <authorList>
            <person name="Kwon S.-Y."/>
        </authorList>
    </citation>
    <scope>NUCLEOTIDE SEQUENCE [LARGE SCALE GENOMIC DNA]</scope>
    <source>
        <strain evidence="2">cv. SW 3</strain>
        <tissue evidence="1">Leaf</tissue>
    </source>
</reference>